<organism evidence="2 3">
    <name type="scientific">Siminovitchia terrae</name>
    <name type="common">Bacillus terrae</name>
    <dbReference type="NCBI Taxonomy" id="1914933"/>
    <lineage>
        <taxon>Bacteria</taxon>
        <taxon>Bacillati</taxon>
        <taxon>Bacillota</taxon>
        <taxon>Bacilli</taxon>
        <taxon>Bacillales</taxon>
        <taxon>Bacillaceae</taxon>
        <taxon>Siminovitchia</taxon>
    </lineage>
</organism>
<keyword evidence="1" id="KW-0812">Transmembrane</keyword>
<name>A0A429X516_SIMTE</name>
<dbReference type="RefSeq" id="WP_120119404.1">
    <property type="nucleotide sequence ID" value="NZ_DAMDJW010000088.1"/>
</dbReference>
<dbReference type="InterPro" id="IPR021359">
    <property type="entry name" value="DUF2812"/>
</dbReference>
<sequence length="179" mass="21545">MKKVVYRFYLDYEKEENWINEMSAKGWHLEKFALGRFTFTKGEPGKYIYRNEFISEMKTKEKKEYFEFLSDSGIIVIHEFGGWVYIKKEANEGPFELFTDNDSHIAYYNRMMNFFIAIFFVNVFFGILNFNIMDDGKNLGYVKMTAGSLNIMVAFLLMFPIYKIIRRKKELEKQQQFFE</sequence>
<dbReference type="EMBL" id="QYTW02000021">
    <property type="protein sequence ID" value="RST58383.1"/>
    <property type="molecule type" value="Genomic_DNA"/>
</dbReference>
<evidence type="ECO:0000313" key="2">
    <source>
        <dbReference type="EMBL" id="RST58383.1"/>
    </source>
</evidence>
<accession>A0A429X516</accession>
<gene>
    <name evidence="2" type="ORF">D5F11_018130</name>
</gene>
<keyword evidence="1" id="KW-1133">Transmembrane helix</keyword>
<feature type="transmembrane region" description="Helical" evidence="1">
    <location>
        <begin position="144"/>
        <end position="165"/>
    </location>
</feature>
<comment type="caution">
    <text evidence="2">The sequence shown here is derived from an EMBL/GenBank/DDBJ whole genome shotgun (WGS) entry which is preliminary data.</text>
</comment>
<dbReference type="OrthoDB" id="8757095at2"/>
<dbReference type="Pfam" id="PF11193">
    <property type="entry name" value="DUF2812"/>
    <property type="match status" value="1"/>
</dbReference>
<proteinExistence type="predicted"/>
<feature type="transmembrane region" description="Helical" evidence="1">
    <location>
        <begin position="114"/>
        <end position="132"/>
    </location>
</feature>
<evidence type="ECO:0000313" key="3">
    <source>
        <dbReference type="Proteomes" id="UP000287296"/>
    </source>
</evidence>
<protein>
    <submittedName>
        <fullName evidence="2">DUF2812 domain-containing protein</fullName>
    </submittedName>
</protein>
<reference evidence="2 3" key="1">
    <citation type="submission" date="2018-12" db="EMBL/GenBank/DDBJ databases">
        <authorList>
            <person name="Sun L."/>
            <person name="Chen Z."/>
        </authorList>
    </citation>
    <scope>NUCLEOTIDE SEQUENCE [LARGE SCALE GENOMIC DNA]</scope>
    <source>
        <strain evidence="2 3">LMG 29736</strain>
    </source>
</reference>
<dbReference type="AlphaFoldDB" id="A0A429X516"/>
<dbReference type="Proteomes" id="UP000287296">
    <property type="component" value="Unassembled WGS sequence"/>
</dbReference>
<keyword evidence="1" id="KW-0472">Membrane</keyword>
<evidence type="ECO:0000256" key="1">
    <source>
        <dbReference type="SAM" id="Phobius"/>
    </source>
</evidence>